<dbReference type="AlphaFoldDB" id="A0A392R4I1"/>
<name>A0A392R4I1_9FABA</name>
<comment type="caution">
    <text evidence="1">The sequence shown here is derived from an EMBL/GenBank/DDBJ whole genome shotgun (WGS) entry which is preliminary data.</text>
</comment>
<protein>
    <submittedName>
        <fullName evidence="1">Uncharacterized protein</fullName>
    </submittedName>
</protein>
<organism evidence="1 2">
    <name type="scientific">Trifolium medium</name>
    <dbReference type="NCBI Taxonomy" id="97028"/>
    <lineage>
        <taxon>Eukaryota</taxon>
        <taxon>Viridiplantae</taxon>
        <taxon>Streptophyta</taxon>
        <taxon>Embryophyta</taxon>
        <taxon>Tracheophyta</taxon>
        <taxon>Spermatophyta</taxon>
        <taxon>Magnoliopsida</taxon>
        <taxon>eudicotyledons</taxon>
        <taxon>Gunneridae</taxon>
        <taxon>Pentapetalae</taxon>
        <taxon>rosids</taxon>
        <taxon>fabids</taxon>
        <taxon>Fabales</taxon>
        <taxon>Fabaceae</taxon>
        <taxon>Papilionoideae</taxon>
        <taxon>50 kb inversion clade</taxon>
        <taxon>NPAAA clade</taxon>
        <taxon>Hologalegina</taxon>
        <taxon>IRL clade</taxon>
        <taxon>Trifolieae</taxon>
        <taxon>Trifolium</taxon>
    </lineage>
</organism>
<feature type="non-terminal residue" evidence="1">
    <location>
        <position position="1"/>
    </location>
</feature>
<dbReference type="Proteomes" id="UP000265520">
    <property type="component" value="Unassembled WGS sequence"/>
</dbReference>
<sequence length="36" mass="3982">NINHSDVGRYRSPDFCGHWAGMHGSGPPHKCVEFDA</sequence>
<reference evidence="1 2" key="1">
    <citation type="journal article" date="2018" name="Front. Plant Sci.">
        <title>Red Clover (Trifolium pratense) and Zigzag Clover (T. medium) - A Picture of Genomic Similarities and Differences.</title>
        <authorList>
            <person name="Dluhosova J."/>
            <person name="Istvanek J."/>
            <person name="Nedelnik J."/>
            <person name="Repkova J."/>
        </authorList>
    </citation>
    <scope>NUCLEOTIDE SEQUENCE [LARGE SCALE GENOMIC DNA]</scope>
    <source>
        <strain evidence="2">cv. 10/8</strain>
        <tissue evidence="1">Leaf</tissue>
    </source>
</reference>
<evidence type="ECO:0000313" key="1">
    <source>
        <dbReference type="EMBL" id="MCI31501.1"/>
    </source>
</evidence>
<keyword evidence="2" id="KW-1185">Reference proteome</keyword>
<evidence type="ECO:0000313" key="2">
    <source>
        <dbReference type="Proteomes" id="UP000265520"/>
    </source>
</evidence>
<dbReference type="EMBL" id="LXQA010187544">
    <property type="protein sequence ID" value="MCI31501.1"/>
    <property type="molecule type" value="Genomic_DNA"/>
</dbReference>
<proteinExistence type="predicted"/>
<accession>A0A392R4I1</accession>